<accession>A0ABV4NN51</accession>
<dbReference type="RefSeq" id="WP_299581119.1">
    <property type="nucleotide sequence ID" value="NZ_JBGMEL010000006.1"/>
</dbReference>
<comment type="similarity">
    <text evidence="2">Belongs to the TMEM175 family.</text>
</comment>
<keyword evidence="15" id="KW-1185">Reference proteome</keyword>
<evidence type="ECO:0000256" key="5">
    <source>
        <dbReference type="ARBA" id="ARBA00022692"/>
    </source>
</evidence>
<keyword evidence="6" id="KW-0631">Potassium channel</keyword>
<evidence type="ECO:0000256" key="7">
    <source>
        <dbReference type="ARBA" id="ARBA00022958"/>
    </source>
</evidence>
<evidence type="ECO:0000256" key="12">
    <source>
        <dbReference type="ARBA" id="ARBA00034430"/>
    </source>
</evidence>
<proteinExistence type="inferred from homology"/>
<protein>
    <submittedName>
        <fullName evidence="14">TMEM175 family protein</fullName>
    </submittedName>
</protein>
<evidence type="ECO:0000256" key="11">
    <source>
        <dbReference type="ARBA" id="ARBA00023303"/>
    </source>
</evidence>
<sequence length="193" mass="21265">MSDGVFAIAMTLLVFNIQIPDLADIKTGADFHNKMQEQVPHIFSWLLSFAILCRLWLTHNHLMSDHTSKSASFTSWNFLLLGAVAFTPFPAGLLGEYPDQTWSVILLSITYAVAALSIAGMWCIAPNRASAGARRVVLISLVMLLTSISASLLAALNPFWGLILWIVYVLGIAPLAHFLERYVFRGGDKIEGE</sequence>
<keyword evidence="5 13" id="KW-0812">Transmembrane</keyword>
<evidence type="ECO:0000256" key="6">
    <source>
        <dbReference type="ARBA" id="ARBA00022826"/>
    </source>
</evidence>
<dbReference type="InterPro" id="IPR010617">
    <property type="entry name" value="TMEM175-like"/>
</dbReference>
<evidence type="ECO:0000313" key="14">
    <source>
        <dbReference type="EMBL" id="MFA0790458.1"/>
    </source>
</evidence>
<comment type="catalytic activity">
    <reaction evidence="12">
        <text>K(+)(in) = K(+)(out)</text>
        <dbReference type="Rhea" id="RHEA:29463"/>
        <dbReference type="ChEBI" id="CHEBI:29103"/>
    </reaction>
</comment>
<keyword evidence="9" id="KW-0406">Ion transport</keyword>
<dbReference type="EMBL" id="JBGMEL010000006">
    <property type="protein sequence ID" value="MFA0790458.1"/>
    <property type="molecule type" value="Genomic_DNA"/>
</dbReference>
<evidence type="ECO:0000313" key="15">
    <source>
        <dbReference type="Proteomes" id="UP001569414"/>
    </source>
</evidence>
<feature type="transmembrane region" description="Helical" evidence="13">
    <location>
        <begin position="162"/>
        <end position="179"/>
    </location>
</feature>
<gene>
    <name evidence="14" type="ORF">ACCI51_07850</name>
</gene>
<keyword evidence="10 13" id="KW-0472">Membrane</keyword>
<comment type="subcellular location">
    <subcellularLocation>
        <location evidence="1">Membrane</location>
        <topology evidence="1">Multi-pass membrane protein</topology>
    </subcellularLocation>
</comment>
<feature type="transmembrane region" description="Helical" evidence="13">
    <location>
        <begin position="136"/>
        <end position="156"/>
    </location>
</feature>
<feature type="transmembrane region" description="Helical" evidence="13">
    <location>
        <begin position="39"/>
        <end position="57"/>
    </location>
</feature>
<dbReference type="Proteomes" id="UP001569414">
    <property type="component" value="Unassembled WGS sequence"/>
</dbReference>
<keyword evidence="7" id="KW-0630">Potassium</keyword>
<comment type="caution">
    <text evidence="14">The sequence shown here is derived from an EMBL/GenBank/DDBJ whole genome shotgun (WGS) entry which is preliminary data.</text>
</comment>
<organism evidence="14 15">
    <name type="scientific">Microbulbifer echini</name>
    <dbReference type="NCBI Taxonomy" id="1529067"/>
    <lineage>
        <taxon>Bacteria</taxon>
        <taxon>Pseudomonadati</taxon>
        <taxon>Pseudomonadota</taxon>
        <taxon>Gammaproteobacteria</taxon>
        <taxon>Cellvibrionales</taxon>
        <taxon>Microbulbiferaceae</taxon>
        <taxon>Microbulbifer</taxon>
    </lineage>
</organism>
<evidence type="ECO:0000256" key="3">
    <source>
        <dbReference type="ARBA" id="ARBA00022448"/>
    </source>
</evidence>
<evidence type="ECO:0000256" key="1">
    <source>
        <dbReference type="ARBA" id="ARBA00004141"/>
    </source>
</evidence>
<reference evidence="14 15" key="1">
    <citation type="submission" date="2024-08" db="EMBL/GenBank/DDBJ databases">
        <authorList>
            <person name="Ishaq N."/>
        </authorList>
    </citation>
    <scope>NUCLEOTIDE SEQUENCE [LARGE SCALE GENOMIC DNA]</scope>
    <source>
        <strain evidence="14 15">JCM 30400</strain>
    </source>
</reference>
<evidence type="ECO:0000256" key="10">
    <source>
        <dbReference type="ARBA" id="ARBA00023136"/>
    </source>
</evidence>
<evidence type="ECO:0000256" key="13">
    <source>
        <dbReference type="SAM" id="Phobius"/>
    </source>
</evidence>
<name>A0ABV4NN51_9GAMM</name>
<keyword evidence="3" id="KW-0813">Transport</keyword>
<feature type="transmembrane region" description="Helical" evidence="13">
    <location>
        <begin position="78"/>
        <end position="95"/>
    </location>
</feature>
<evidence type="ECO:0000256" key="4">
    <source>
        <dbReference type="ARBA" id="ARBA00022538"/>
    </source>
</evidence>
<evidence type="ECO:0000256" key="9">
    <source>
        <dbReference type="ARBA" id="ARBA00023065"/>
    </source>
</evidence>
<feature type="transmembrane region" description="Helical" evidence="13">
    <location>
        <begin position="101"/>
        <end position="124"/>
    </location>
</feature>
<keyword evidence="11" id="KW-0407">Ion channel</keyword>
<evidence type="ECO:0000256" key="2">
    <source>
        <dbReference type="ARBA" id="ARBA00006920"/>
    </source>
</evidence>
<keyword evidence="4" id="KW-0633">Potassium transport</keyword>
<evidence type="ECO:0000256" key="8">
    <source>
        <dbReference type="ARBA" id="ARBA00022989"/>
    </source>
</evidence>
<dbReference type="Pfam" id="PF06736">
    <property type="entry name" value="TMEM175"/>
    <property type="match status" value="1"/>
</dbReference>
<keyword evidence="8 13" id="KW-1133">Transmembrane helix</keyword>